<feature type="signal peptide" evidence="1">
    <location>
        <begin position="1"/>
        <end position="41"/>
    </location>
</feature>
<name>A0A084V9W3_ANOSI</name>
<gene>
    <name evidence="2" type="ORF">ZHAS_00000141</name>
</gene>
<feature type="chain" id="PRO_5001783155" evidence="1">
    <location>
        <begin position="42"/>
        <end position="152"/>
    </location>
</feature>
<evidence type="ECO:0000313" key="3">
    <source>
        <dbReference type="EnsemblMetazoa" id="ASIC000141-PA"/>
    </source>
</evidence>
<proteinExistence type="predicted"/>
<dbReference type="EMBL" id="ATLV01000772">
    <property type="status" value="NOT_ANNOTATED_CDS"/>
    <property type="molecule type" value="Genomic_DNA"/>
</dbReference>
<protein>
    <submittedName>
        <fullName evidence="2 3">Uncharacterized protein</fullName>
    </submittedName>
</protein>
<keyword evidence="1" id="KW-0732">Signal</keyword>
<reference evidence="2 4" key="1">
    <citation type="journal article" date="2014" name="BMC Genomics">
        <title>Genome sequence of Anopheles sinensis provides insight into genetics basis of mosquito competence for malaria parasites.</title>
        <authorList>
            <person name="Zhou D."/>
            <person name="Zhang D."/>
            <person name="Ding G."/>
            <person name="Shi L."/>
            <person name="Hou Q."/>
            <person name="Ye Y."/>
            <person name="Xu Y."/>
            <person name="Zhou H."/>
            <person name="Xiong C."/>
            <person name="Li S."/>
            <person name="Yu J."/>
            <person name="Hong S."/>
            <person name="Yu X."/>
            <person name="Zou P."/>
            <person name="Chen C."/>
            <person name="Chang X."/>
            <person name="Wang W."/>
            <person name="Lv Y."/>
            <person name="Sun Y."/>
            <person name="Ma L."/>
            <person name="Shen B."/>
            <person name="Zhu C."/>
        </authorList>
    </citation>
    <scope>NUCLEOTIDE SEQUENCE [LARGE SCALE GENOMIC DNA]</scope>
</reference>
<keyword evidence="4" id="KW-1185">Reference proteome</keyword>
<evidence type="ECO:0000256" key="1">
    <source>
        <dbReference type="SAM" id="SignalP"/>
    </source>
</evidence>
<dbReference type="EMBL" id="KE523906">
    <property type="protein sequence ID" value="KFB34757.1"/>
    <property type="molecule type" value="Genomic_DNA"/>
</dbReference>
<dbReference type="AlphaFoldDB" id="A0A084V9W3"/>
<evidence type="ECO:0000313" key="2">
    <source>
        <dbReference type="EMBL" id="KFB34757.1"/>
    </source>
</evidence>
<reference evidence="3" key="2">
    <citation type="submission" date="2020-05" db="UniProtKB">
        <authorList>
            <consortium name="EnsemblMetazoa"/>
        </authorList>
    </citation>
    <scope>IDENTIFICATION</scope>
</reference>
<sequence length="152" mass="15918">MCVKQCGRQAGTDRSGWGAGKRHPVLLLALFALIGFPSSAAEKAASAKDSEYENTGVSARACSGSGSCAKRWEVGHVNKAVGDSGDIVGDVLCPQRSVRSEGPRVISIFGVPARNKHRTGMKGQLISEHSRAGMRTLTVAHNNGSVSPRTGM</sequence>
<accession>A0A084V9W3</accession>
<dbReference type="VEuPathDB" id="VectorBase:ASIS000617"/>
<evidence type="ECO:0000313" key="4">
    <source>
        <dbReference type="Proteomes" id="UP000030765"/>
    </source>
</evidence>
<dbReference type="VEuPathDB" id="VectorBase:ASIC000141"/>
<dbReference type="EnsemblMetazoa" id="ASIC000141-RA">
    <property type="protein sequence ID" value="ASIC000141-PA"/>
    <property type="gene ID" value="ASIC000141"/>
</dbReference>
<dbReference type="Proteomes" id="UP000030765">
    <property type="component" value="Unassembled WGS sequence"/>
</dbReference>
<organism evidence="2">
    <name type="scientific">Anopheles sinensis</name>
    <name type="common">Mosquito</name>
    <dbReference type="NCBI Taxonomy" id="74873"/>
    <lineage>
        <taxon>Eukaryota</taxon>
        <taxon>Metazoa</taxon>
        <taxon>Ecdysozoa</taxon>
        <taxon>Arthropoda</taxon>
        <taxon>Hexapoda</taxon>
        <taxon>Insecta</taxon>
        <taxon>Pterygota</taxon>
        <taxon>Neoptera</taxon>
        <taxon>Endopterygota</taxon>
        <taxon>Diptera</taxon>
        <taxon>Nematocera</taxon>
        <taxon>Culicoidea</taxon>
        <taxon>Culicidae</taxon>
        <taxon>Anophelinae</taxon>
        <taxon>Anopheles</taxon>
    </lineage>
</organism>